<accession>A0ABR8I6Q5</accession>
<dbReference type="RefSeq" id="WP_190893385.1">
    <property type="nucleotide sequence ID" value="NZ_JACJTD010000009.1"/>
</dbReference>
<organism evidence="1 2">
    <name type="scientific">Nostoc foliaceum FACHB-393</name>
    <dbReference type="NCBI Taxonomy" id="2692915"/>
    <lineage>
        <taxon>Bacteria</taxon>
        <taxon>Bacillati</taxon>
        <taxon>Cyanobacteriota</taxon>
        <taxon>Cyanophyceae</taxon>
        <taxon>Nostocales</taxon>
        <taxon>Nostocaceae</taxon>
        <taxon>Nostoc</taxon>
        <taxon>Nostoc foliaceum</taxon>
    </lineage>
</organism>
<reference evidence="1 2" key="1">
    <citation type="journal article" date="2020" name="ISME J.">
        <title>Comparative genomics reveals insights into cyanobacterial evolution and habitat adaptation.</title>
        <authorList>
            <person name="Chen M.Y."/>
            <person name="Teng W.K."/>
            <person name="Zhao L."/>
            <person name="Hu C.X."/>
            <person name="Zhou Y.K."/>
            <person name="Han B.P."/>
            <person name="Song L.R."/>
            <person name="Shu W.S."/>
        </authorList>
    </citation>
    <scope>NUCLEOTIDE SEQUENCE [LARGE SCALE GENOMIC DNA]</scope>
    <source>
        <strain evidence="1 2">FACHB-393</strain>
    </source>
</reference>
<comment type="caution">
    <text evidence="1">The sequence shown here is derived from an EMBL/GenBank/DDBJ whole genome shotgun (WGS) entry which is preliminary data.</text>
</comment>
<sequence>MTTNYTSKSAFSSHQSTRKEKFMSRKPLGLLAALISVGAPLFSLNFAQPAMAQDKANCIDVKGVGVCVEEKGAGYEFYAKLGPITSQKQYIGRDGGCATFGTVDFAGSYAQVQGCVKGSPLRFEGKAEACAFRRCKGDNFAINLPNSGNTASQPTQNPNALGKYQLFWDGVQVGMEPSWTLQQAIANLEFNKKSYPDKKVEGLFNGQKVGYELIWDGTRVGFEPGWTLQQAIANLEFNKKSYPDKKVEGLFNGQKVGYELIWDGTRVGFEPGWTLQQAIANLEFNKKSYPDKKVEGLFNGQKVGYELIWDGTRVGFEPGWSQEQAIANLEFNKKSYPDKKVEGLFNGKQL</sequence>
<evidence type="ECO:0000313" key="1">
    <source>
        <dbReference type="EMBL" id="MBD2646596.1"/>
    </source>
</evidence>
<evidence type="ECO:0000313" key="2">
    <source>
        <dbReference type="Proteomes" id="UP000643580"/>
    </source>
</evidence>
<dbReference type="Proteomes" id="UP000643580">
    <property type="component" value="Unassembled WGS sequence"/>
</dbReference>
<keyword evidence="2" id="KW-1185">Reference proteome</keyword>
<protein>
    <submittedName>
        <fullName evidence="1">Uncharacterized protein</fullName>
    </submittedName>
</protein>
<dbReference type="EMBL" id="JACJTD010000009">
    <property type="protein sequence ID" value="MBD2646596.1"/>
    <property type="molecule type" value="Genomic_DNA"/>
</dbReference>
<proteinExistence type="predicted"/>
<gene>
    <name evidence="1" type="ORF">H6G92_10110</name>
</gene>
<name>A0ABR8I6Q5_9NOSO</name>